<dbReference type="AlphaFoldDB" id="A0A5K7ZPM5"/>
<feature type="chain" id="PRO_5024381500" description="Bacterial surface antigen (D15) domain-containing protein" evidence="2">
    <location>
        <begin position="23"/>
        <end position="390"/>
    </location>
</feature>
<dbReference type="RefSeq" id="WP_155307164.1">
    <property type="nucleotide sequence ID" value="NZ_AP021875.1"/>
</dbReference>
<proteinExistence type="predicted"/>
<evidence type="ECO:0008006" key="5">
    <source>
        <dbReference type="Google" id="ProtNLM"/>
    </source>
</evidence>
<evidence type="ECO:0000256" key="1">
    <source>
        <dbReference type="SAM" id="MobiDB-lite"/>
    </source>
</evidence>
<dbReference type="Proteomes" id="UP000427769">
    <property type="component" value="Chromosome"/>
</dbReference>
<dbReference type="KEGG" id="dwd:DSCW_59640"/>
<evidence type="ECO:0000313" key="3">
    <source>
        <dbReference type="EMBL" id="BBO78547.1"/>
    </source>
</evidence>
<keyword evidence="2" id="KW-0732">Signal</keyword>
<keyword evidence="4" id="KW-1185">Reference proteome</keyword>
<dbReference type="EMBL" id="AP021875">
    <property type="protein sequence ID" value="BBO78547.1"/>
    <property type="molecule type" value="Genomic_DNA"/>
</dbReference>
<feature type="region of interest" description="Disordered" evidence="1">
    <location>
        <begin position="22"/>
        <end position="48"/>
    </location>
</feature>
<protein>
    <recommendedName>
        <fullName evidence="5">Bacterial surface antigen (D15) domain-containing protein</fullName>
    </recommendedName>
</protein>
<evidence type="ECO:0000313" key="4">
    <source>
        <dbReference type="Proteomes" id="UP000427769"/>
    </source>
</evidence>
<feature type="compositionally biased region" description="Polar residues" evidence="1">
    <location>
        <begin position="28"/>
        <end position="38"/>
    </location>
</feature>
<feature type="signal peptide" evidence="2">
    <location>
        <begin position="1"/>
        <end position="22"/>
    </location>
</feature>
<dbReference type="OrthoDB" id="6381305at2"/>
<sequence length="390" mass="42267">MIGIVLLLQLLAVAVGPAPSGAEEATAVSPQIESQGSQAAEADDESRSSGKWLPLPIFLTEPAFGYGLGVGLGYIHPHKEGVETEVVPSLQTPQSIASGRNTQKAPPDITGVAGGYTDNETWFGAVGHSASWHNDTIRYVGAAVYADVKSTYYILDRPLDFDLEGFGVLQDLKFRLGDTRFFLGGKLLYLETESAFDLTPDVDTGIDIGEISSSNVGIAAELSFDGRDNVFTPNRGQLMELTAWRYDEAFGGDYNYWSGNLKLLSFHQLLPQLVLGLRLEGSAVDGRPPFYAYPWVTLRGIPALRYQGKRVGMAGTELRWDIFTRWAVLGFAGIGSVYGDDAALETQDDIVSGGIGGRYLFMPDEGLWLGVDVARGTEDTYAYIIVGQAW</sequence>
<evidence type="ECO:0000256" key="2">
    <source>
        <dbReference type="SAM" id="SignalP"/>
    </source>
</evidence>
<dbReference type="Gene3D" id="2.40.160.50">
    <property type="entry name" value="membrane protein fhac: a member of the omp85/tpsb transporter family"/>
    <property type="match status" value="1"/>
</dbReference>
<organism evidence="3 4">
    <name type="scientific">Desulfosarcina widdelii</name>
    <dbReference type="NCBI Taxonomy" id="947919"/>
    <lineage>
        <taxon>Bacteria</taxon>
        <taxon>Pseudomonadati</taxon>
        <taxon>Thermodesulfobacteriota</taxon>
        <taxon>Desulfobacteria</taxon>
        <taxon>Desulfobacterales</taxon>
        <taxon>Desulfosarcinaceae</taxon>
        <taxon>Desulfosarcina</taxon>
    </lineage>
</organism>
<accession>A0A5K7ZPM5</accession>
<reference evidence="3 4" key="1">
    <citation type="submission" date="2019-11" db="EMBL/GenBank/DDBJ databases">
        <title>Comparative genomics of hydrocarbon-degrading Desulfosarcina strains.</title>
        <authorList>
            <person name="Watanabe M."/>
            <person name="Kojima H."/>
            <person name="Fukui M."/>
        </authorList>
    </citation>
    <scope>NUCLEOTIDE SEQUENCE [LARGE SCALE GENOMIC DNA]</scope>
    <source>
        <strain evidence="3 4">PP31</strain>
    </source>
</reference>
<gene>
    <name evidence="3" type="ORF">DSCW_59640</name>
</gene>
<name>A0A5K7ZPM5_9BACT</name>